<reference evidence="2 3" key="1">
    <citation type="submission" date="2015-07" db="EMBL/GenBank/DDBJ databases">
        <authorList>
            <person name="O'Brien H.E."/>
            <person name="Thakur S."/>
            <person name="Gong Y."/>
            <person name="Wang P.W."/>
            <person name="Guttman D.S."/>
        </authorList>
    </citation>
    <scope>NUCLEOTIDE SEQUENCE [LARGE SCALE GENOMIC DNA]</scope>
    <source>
        <strain evidence="2 3">107</strain>
    </source>
</reference>
<evidence type="ECO:0000256" key="1">
    <source>
        <dbReference type="SAM" id="MobiDB-lite"/>
    </source>
</evidence>
<sequence>MGRLFEQQQLEHSMLTSESALEQRRSGMAEHEILVLNEIPTQLR</sequence>
<evidence type="ECO:0000313" key="3">
    <source>
        <dbReference type="Proteomes" id="UP000037943"/>
    </source>
</evidence>
<feature type="region of interest" description="Disordered" evidence="1">
    <location>
        <begin position="1"/>
        <end position="27"/>
    </location>
</feature>
<dbReference type="Proteomes" id="UP000037943">
    <property type="component" value="Unassembled WGS sequence"/>
</dbReference>
<proteinExistence type="predicted"/>
<gene>
    <name evidence="2" type="ORF">AC499_4129</name>
</gene>
<accession>A0ABR5KMY6</accession>
<organism evidence="2 3">
    <name type="scientific">Pseudomonas amygdali pv. lachrymans</name>
    <name type="common">Pseudomonas syringae pv. lachrymans</name>
    <dbReference type="NCBI Taxonomy" id="53707"/>
    <lineage>
        <taxon>Bacteria</taxon>
        <taxon>Pseudomonadati</taxon>
        <taxon>Pseudomonadota</taxon>
        <taxon>Gammaproteobacteria</taxon>
        <taxon>Pseudomonadales</taxon>
        <taxon>Pseudomonadaceae</taxon>
        <taxon>Pseudomonas</taxon>
        <taxon>Pseudomonas amygdali</taxon>
    </lineage>
</organism>
<feature type="compositionally biased region" description="Polar residues" evidence="1">
    <location>
        <begin position="1"/>
        <end position="20"/>
    </location>
</feature>
<keyword evidence="3" id="KW-1185">Reference proteome</keyword>
<dbReference type="EMBL" id="LGLK01000063">
    <property type="protein sequence ID" value="KPC15877.1"/>
    <property type="molecule type" value="Genomic_DNA"/>
</dbReference>
<reference evidence="2 3" key="2">
    <citation type="submission" date="2015-10" db="EMBL/GenBank/DDBJ databases">
        <title>Comparative genomics and high-throughput reverse genetic screens identify a new phytobacterial MAMP and an Arabidopsis receptor required for immune elicitation.</title>
        <authorList>
            <person name="Mott G.A."/>
            <person name="Thakur S."/>
            <person name="Wang P.W."/>
            <person name="Desveaux D."/>
            <person name="Guttman D.S."/>
        </authorList>
    </citation>
    <scope>NUCLEOTIDE SEQUENCE [LARGE SCALE GENOMIC DNA]</scope>
    <source>
        <strain evidence="2 3">107</strain>
    </source>
</reference>
<name>A0ABR5KMY6_PSEAV</name>
<comment type="caution">
    <text evidence="2">The sequence shown here is derived from an EMBL/GenBank/DDBJ whole genome shotgun (WGS) entry which is preliminary data.</text>
</comment>
<protein>
    <submittedName>
        <fullName evidence="2">Uncharacterized protein</fullName>
    </submittedName>
</protein>
<evidence type="ECO:0000313" key="2">
    <source>
        <dbReference type="EMBL" id="KPC15877.1"/>
    </source>
</evidence>